<evidence type="ECO:0000313" key="3">
    <source>
        <dbReference type="EMBL" id="AOR36027.1"/>
    </source>
</evidence>
<evidence type="ECO:0000259" key="2">
    <source>
        <dbReference type="PROSITE" id="PS50006"/>
    </source>
</evidence>
<sequence length="380" mass="42078">MDRHLTADFAEACFLVDLSPVVRRRDIGEPGLRSLRRLALVVDAAVELARDPDAKLFLVADRSLRAGAREEFNDPADVRVLRDWVRRGLVEELEDADGRVLELCEMTGIPVITYDYYRDARVEFPFLQGNTDDFLQPTPGPDGTVRLMPLDMGVASDAQISRKSEETVLKKQGLLGPQRKPRSEVVRRNWRCPDARCTLYDTRKGSSVMLPRMRGGVPTCDLHSLELVDDGPRTATAQVKLMLDGACVARFTLEDGSTVRIGRRPGPNGIALHGLVPAERAARISRVHVELRVTGGVVRVEDVSSYGTRWRPTAGKTGPGPWRDLGTGARREFRGGDELELTEGVVLARSGRRFPTELAQEWQRRTPPSGGGSGAVTRMY</sequence>
<gene>
    <name evidence="3" type="ORF">BFF78_37690</name>
</gene>
<proteinExistence type="predicted"/>
<dbReference type="AlphaFoldDB" id="A0A1D7YKA6"/>
<reference evidence="4" key="1">
    <citation type="submission" date="2016-09" db="EMBL/GenBank/DDBJ databases">
        <title>Streptomyces puniciscabiei strain:TW1S1 Genome sequencing and assembly.</title>
        <authorList>
            <person name="Kim M.-K."/>
            <person name="Kim S.B."/>
        </authorList>
    </citation>
    <scope>NUCLEOTIDE SEQUENCE [LARGE SCALE GENOMIC DNA]</scope>
    <source>
        <strain evidence="4">TW1S1</strain>
    </source>
</reference>
<evidence type="ECO:0000256" key="1">
    <source>
        <dbReference type="ARBA" id="ARBA00022553"/>
    </source>
</evidence>
<accession>A0A1D7YKA6</accession>
<dbReference type="EMBL" id="CP017248">
    <property type="protein sequence ID" value="AOR36027.1"/>
    <property type="molecule type" value="Genomic_DNA"/>
</dbReference>
<protein>
    <recommendedName>
        <fullName evidence="2">FHA domain-containing protein</fullName>
    </recommendedName>
</protein>
<feature type="domain" description="FHA" evidence="2">
    <location>
        <begin position="259"/>
        <end position="308"/>
    </location>
</feature>
<dbReference type="Proteomes" id="UP000094960">
    <property type="component" value="Chromosome"/>
</dbReference>
<organism evidence="3 4">
    <name type="scientific">Streptomyces fodineus</name>
    <dbReference type="NCBI Taxonomy" id="1904616"/>
    <lineage>
        <taxon>Bacteria</taxon>
        <taxon>Bacillati</taxon>
        <taxon>Actinomycetota</taxon>
        <taxon>Actinomycetes</taxon>
        <taxon>Kitasatosporales</taxon>
        <taxon>Streptomycetaceae</taxon>
        <taxon>Streptomyces</taxon>
    </lineage>
</organism>
<dbReference type="InterPro" id="IPR000253">
    <property type="entry name" value="FHA_dom"/>
</dbReference>
<keyword evidence="1" id="KW-0597">Phosphoprotein</keyword>
<dbReference type="PROSITE" id="PS50006">
    <property type="entry name" value="FHA_DOMAIN"/>
    <property type="match status" value="1"/>
</dbReference>
<dbReference type="InterPro" id="IPR008984">
    <property type="entry name" value="SMAD_FHA_dom_sf"/>
</dbReference>
<name>A0A1D7YKA6_9ACTN</name>
<dbReference type="KEGG" id="spun:BFF78_37690"/>
<dbReference type="SUPFAM" id="SSF49879">
    <property type="entry name" value="SMAD/FHA domain"/>
    <property type="match status" value="1"/>
</dbReference>
<keyword evidence="4" id="KW-1185">Reference proteome</keyword>
<evidence type="ECO:0000313" key="4">
    <source>
        <dbReference type="Proteomes" id="UP000094960"/>
    </source>
</evidence>
<dbReference type="CDD" id="cd00060">
    <property type="entry name" value="FHA"/>
    <property type="match status" value="1"/>
</dbReference>
<dbReference type="Gene3D" id="2.60.200.20">
    <property type="match status" value="1"/>
</dbReference>